<evidence type="ECO:0000259" key="1">
    <source>
        <dbReference type="Pfam" id="PF00501"/>
    </source>
</evidence>
<dbReference type="SUPFAM" id="SSF56801">
    <property type="entry name" value="Acetyl-CoA synthetase-like"/>
    <property type="match status" value="1"/>
</dbReference>
<dbReference type="Gene3D" id="3.40.50.12780">
    <property type="entry name" value="N-terminal domain of ligase-like"/>
    <property type="match status" value="1"/>
</dbReference>
<keyword evidence="4" id="KW-1185">Reference proteome</keyword>
<reference evidence="3" key="1">
    <citation type="submission" date="2023-03" db="EMBL/GenBank/DDBJ databases">
        <title>Massive genome expansion in bonnet fungi (Mycena s.s.) driven by repeated elements and novel gene families across ecological guilds.</title>
        <authorList>
            <consortium name="Lawrence Berkeley National Laboratory"/>
            <person name="Harder C.B."/>
            <person name="Miyauchi S."/>
            <person name="Viragh M."/>
            <person name="Kuo A."/>
            <person name="Thoen E."/>
            <person name="Andreopoulos B."/>
            <person name="Lu D."/>
            <person name="Skrede I."/>
            <person name="Drula E."/>
            <person name="Henrissat B."/>
            <person name="Morin E."/>
            <person name="Kohler A."/>
            <person name="Barry K."/>
            <person name="LaButti K."/>
            <person name="Morin E."/>
            <person name="Salamov A."/>
            <person name="Lipzen A."/>
            <person name="Mereny Z."/>
            <person name="Hegedus B."/>
            <person name="Baldrian P."/>
            <person name="Stursova M."/>
            <person name="Weitz H."/>
            <person name="Taylor A."/>
            <person name="Grigoriev I.V."/>
            <person name="Nagy L.G."/>
            <person name="Martin F."/>
            <person name="Kauserud H."/>
        </authorList>
    </citation>
    <scope>NUCLEOTIDE SEQUENCE</scope>
    <source>
        <strain evidence="3">9284</strain>
    </source>
</reference>
<dbReference type="Pfam" id="PF00501">
    <property type="entry name" value="AMP-binding"/>
    <property type="match status" value="1"/>
</dbReference>
<proteinExistence type="predicted"/>
<protein>
    <recommendedName>
        <fullName evidence="5">Acetyl-CoA synthetase-like protein</fullName>
    </recommendedName>
</protein>
<feature type="domain" description="AMP-dependent synthetase/ligase" evidence="1">
    <location>
        <begin position="47"/>
        <end position="398"/>
    </location>
</feature>
<dbReference type="InterPro" id="IPR042099">
    <property type="entry name" value="ANL_N_sf"/>
</dbReference>
<name>A0AAD7FTE2_9AGAR</name>
<organism evidence="3 4">
    <name type="scientific">Roridomyces roridus</name>
    <dbReference type="NCBI Taxonomy" id="1738132"/>
    <lineage>
        <taxon>Eukaryota</taxon>
        <taxon>Fungi</taxon>
        <taxon>Dikarya</taxon>
        <taxon>Basidiomycota</taxon>
        <taxon>Agaricomycotina</taxon>
        <taxon>Agaricomycetes</taxon>
        <taxon>Agaricomycetidae</taxon>
        <taxon>Agaricales</taxon>
        <taxon>Marasmiineae</taxon>
        <taxon>Mycenaceae</taxon>
        <taxon>Roridomyces</taxon>
    </lineage>
</organism>
<sequence>MFHKNPALSQPWFIDAATDRAVTGTTIKYRVDGLAQGLRAKLALGMYASGLQSHRDCGITDVVALVSPNSVDFGMAIWASHKLGLTVASINGGATADELRHHFKLSGTRTIFAHIEALEKVIVAAQKSEIPLTRIVVISDEENFELPIEYADQGILTAEALIKLGHDQLTADPTTAVDVKMSPIAFLCFSSGTTGLPKAVVVPHRCIIANVNQVQSSAVPGSRLTAGDKSLGVIPFSHMFGLVTLVHLGPYLGIASVAFKTMPSFKNFLDIITRLRINHLFLAPPLVSAFVKHPATKAYDLSFLRTTMVAAAPLDSEMEGAFRKLGGPDFLVTQGFGMTECGGLITGLPMGSQPLPGSVGQLLPLTEAKIIDEEGKTLPPGSRGHLCVRGPQVCPGYLGNEKATKEAFDDEGYLLTGDIAHVSEEGYFHIVDRIKYMIKTKGYQVSPAELEAHLLGLESVEDAGVIGKPDERSGEVAVGFVVLSASGRARASTNPDAVKEEILRSIRDTKSEYKWLHDVHFIPAIPRLPSGKIIGKHLSAMLDGPKKEIVSAPPAMAMGTLTAVA</sequence>
<dbReference type="Gene3D" id="3.30.300.30">
    <property type="match status" value="1"/>
</dbReference>
<evidence type="ECO:0000313" key="4">
    <source>
        <dbReference type="Proteomes" id="UP001221142"/>
    </source>
</evidence>
<accession>A0AAD7FTE2</accession>
<dbReference type="InterPro" id="IPR000873">
    <property type="entry name" value="AMP-dep_synth/lig_dom"/>
</dbReference>
<dbReference type="InterPro" id="IPR020845">
    <property type="entry name" value="AMP-binding_CS"/>
</dbReference>
<evidence type="ECO:0000313" key="3">
    <source>
        <dbReference type="EMBL" id="KAJ7641986.1"/>
    </source>
</evidence>
<evidence type="ECO:0000259" key="2">
    <source>
        <dbReference type="Pfam" id="PF13193"/>
    </source>
</evidence>
<dbReference type="PANTHER" id="PTHR24096:SF422">
    <property type="entry name" value="BCDNA.GH02901"/>
    <property type="match status" value="1"/>
</dbReference>
<feature type="domain" description="AMP-binding enzyme C-terminal" evidence="2">
    <location>
        <begin position="449"/>
        <end position="532"/>
    </location>
</feature>
<comment type="caution">
    <text evidence="3">The sequence shown here is derived from an EMBL/GenBank/DDBJ whole genome shotgun (WGS) entry which is preliminary data.</text>
</comment>
<gene>
    <name evidence="3" type="ORF">FB45DRAFT_737704</name>
</gene>
<evidence type="ECO:0008006" key="5">
    <source>
        <dbReference type="Google" id="ProtNLM"/>
    </source>
</evidence>
<dbReference type="InterPro" id="IPR025110">
    <property type="entry name" value="AMP-bd_C"/>
</dbReference>
<dbReference type="PANTHER" id="PTHR24096">
    <property type="entry name" value="LONG-CHAIN-FATTY-ACID--COA LIGASE"/>
    <property type="match status" value="1"/>
</dbReference>
<dbReference type="Proteomes" id="UP001221142">
    <property type="component" value="Unassembled WGS sequence"/>
</dbReference>
<dbReference type="GO" id="GO:0016405">
    <property type="term" value="F:CoA-ligase activity"/>
    <property type="evidence" value="ECO:0007669"/>
    <property type="project" value="TreeGrafter"/>
</dbReference>
<dbReference type="PROSITE" id="PS00455">
    <property type="entry name" value="AMP_BINDING"/>
    <property type="match status" value="1"/>
</dbReference>
<dbReference type="Pfam" id="PF13193">
    <property type="entry name" value="AMP-binding_C"/>
    <property type="match status" value="1"/>
</dbReference>
<dbReference type="EMBL" id="JARKIF010000004">
    <property type="protein sequence ID" value="KAJ7641986.1"/>
    <property type="molecule type" value="Genomic_DNA"/>
</dbReference>
<dbReference type="InterPro" id="IPR045851">
    <property type="entry name" value="AMP-bd_C_sf"/>
</dbReference>
<dbReference type="AlphaFoldDB" id="A0AAD7FTE2"/>